<proteinExistence type="predicted"/>
<dbReference type="Proteomes" id="UP001642360">
    <property type="component" value="Unassembled WGS sequence"/>
</dbReference>
<organism evidence="1 2">
    <name type="scientific">Ilex paraguariensis</name>
    <name type="common">yerba mate</name>
    <dbReference type="NCBI Taxonomy" id="185542"/>
    <lineage>
        <taxon>Eukaryota</taxon>
        <taxon>Viridiplantae</taxon>
        <taxon>Streptophyta</taxon>
        <taxon>Embryophyta</taxon>
        <taxon>Tracheophyta</taxon>
        <taxon>Spermatophyta</taxon>
        <taxon>Magnoliopsida</taxon>
        <taxon>eudicotyledons</taxon>
        <taxon>Gunneridae</taxon>
        <taxon>Pentapetalae</taxon>
        <taxon>asterids</taxon>
        <taxon>campanulids</taxon>
        <taxon>Aquifoliales</taxon>
        <taxon>Aquifoliaceae</taxon>
        <taxon>Ilex</taxon>
    </lineage>
</organism>
<protein>
    <submittedName>
        <fullName evidence="1">Uncharacterized protein</fullName>
    </submittedName>
</protein>
<gene>
    <name evidence="1" type="ORF">ILEXP_LOCUS9873</name>
</gene>
<dbReference type="InterPro" id="IPR051442">
    <property type="entry name" value="B3_domain"/>
</dbReference>
<dbReference type="PANTHER" id="PTHR34269">
    <property type="entry name" value="TRANSCRIPTION FACTOR B3-DOMAIN FAMILY-RELATED"/>
    <property type="match status" value="1"/>
</dbReference>
<sequence>MRKDDCEKRSSAFERKRKVRESDGVVDDSIKKLKVGKAQTACEGDKKEKRLSASIQPLGFLILVEDKNNNETSSSACNTTNNNGKKEIYTYLKLNNKFGGIIKKQKMRDIKNLKAENLRQARKDEEEERLLGVSLRLKLYEDPWQIKKKLTHNDINNSCYCWQQTWWRQLLPFLKDDIVDRCKTAEGNRMIVYDIDTASEHRLTLKRWCTNSYVITSN</sequence>
<reference evidence="1 2" key="1">
    <citation type="submission" date="2024-02" db="EMBL/GenBank/DDBJ databases">
        <authorList>
            <person name="Vignale AGUSTIN F."/>
            <person name="Sosa J E."/>
            <person name="Modenutti C."/>
        </authorList>
    </citation>
    <scope>NUCLEOTIDE SEQUENCE [LARGE SCALE GENOMIC DNA]</scope>
</reference>
<evidence type="ECO:0000313" key="2">
    <source>
        <dbReference type="Proteomes" id="UP001642360"/>
    </source>
</evidence>
<name>A0ABC8RB57_9AQUA</name>
<dbReference type="AlphaFoldDB" id="A0ABC8RB57"/>
<accession>A0ABC8RB57</accession>
<keyword evidence="2" id="KW-1185">Reference proteome</keyword>
<dbReference type="PANTHER" id="PTHR34269:SF11">
    <property type="entry name" value="B3 DOMAIN PROTEIN"/>
    <property type="match status" value="1"/>
</dbReference>
<comment type="caution">
    <text evidence="1">The sequence shown here is derived from an EMBL/GenBank/DDBJ whole genome shotgun (WGS) entry which is preliminary data.</text>
</comment>
<dbReference type="EMBL" id="CAUOFW020001206">
    <property type="protein sequence ID" value="CAK9142219.1"/>
    <property type="molecule type" value="Genomic_DNA"/>
</dbReference>
<evidence type="ECO:0000313" key="1">
    <source>
        <dbReference type="EMBL" id="CAK9142219.1"/>
    </source>
</evidence>